<dbReference type="RefSeq" id="WP_342388714.1">
    <property type="nucleotide sequence ID" value="NZ_CP138333.2"/>
</dbReference>
<dbReference type="Pfam" id="PF06338">
    <property type="entry name" value="ComK"/>
    <property type="match status" value="1"/>
</dbReference>
<dbReference type="InterPro" id="IPR010461">
    <property type="entry name" value="ComK"/>
</dbReference>
<sequence>MFTTPSLNPGLCYIEPVRHAEFLCQAVYHGEAPQPSHKPTEALIDELLIYYYGTNLAARRAHLKAAHAIHRMGPIVIDERIQFVLFPITTSRARNPFWINLHHFLMCQPAGEGMTDIHFNHGMMKSVAADYNFCEKQYEKALRVLDRSTKIREQSALYITRQLQRNGQGADFSR</sequence>
<reference evidence="2" key="1">
    <citation type="submission" date="2023-10" db="EMBL/GenBank/DDBJ databases">
        <title>Genome analysis and identification of Salinococcus sp. Bachu38 nov., a PGPR from the rhizosphere of Tamarix.</title>
        <authorList>
            <person name="Liang Z."/>
            <person name="Zhang X."/>
            <person name="Jia J."/>
            <person name="Chen X."/>
            <person name="Wang Y."/>
            <person name="Wang Q."/>
            <person name="Wang R."/>
        </authorList>
    </citation>
    <scope>NUCLEOTIDE SEQUENCE [LARGE SCALE GENOMIC DNA]</scope>
    <source>
        <strain evidence="2">Bachu38</strain>
    </source>
</reference>
<protein>
    <submittedName>
        <fullName evidence="1">Competence protein ComK</fullName>
    </submittedName>
</protein>
<evidence type="ECO:0000313" key="1">
    <source>
        <dbReference type="EMBL" id="WZX30195.1"/>
    </source>
</evidence>
<gene>
    <name evidence="1" type="ORF">RQP18_03165</name>
</gene>
<dbReference type="EMBL" id="CP138333">
    <property type="protein sequence ID" value="WZX30195.1"/>
    <property type="molecule type" value="Genomic_DNA"/>
</dbReference>
<keyword evidence="2" id="KW-1185">Reference proteome</keyword>
<evidence type="ECO:0000313" key="2">
    <source>
        <dbReference type="Proteomes" id="UP001455384"/>
    </source>
</evidence>
<organism evidence="1 2">
    <name type="scientific">Salinicoccus bachuensis</name>
    <dbReference type="NCBI Taxonomy" id="3136731"/>
    <lineage>
        <taxon>Bacteria</taxon>
        <taxon>Bacillati</taxon>
        <taxon>Bacillota</taxon>
        <taxon>Bacilli</taxon>
        <taxon>Bacillales</taxon>
        <taxon>Staphylococcaceae</taxon>
        <taxon>Salinicoccus</taxon>
    </lineage>
</organism>
<name>A0ABZ3CJN5_9STAP</name>
<proteinExistence type="predicted"/>
<dbReference type="Proteomes" id="UP001455384">
    <property type="component" value="Chromosome"/>
</dbReference>
<accession>A0ABZ3CJN5</accession>